<dbReference type="SMART" id="SM00248">
    <property type="entry name" value="ANK"/>
    <property type="match status" value="2"/>
</dbReference>
<dbReference type="Pfam" id="PF13637">
    <property type="entry name" value="Ank_4"/>
    <property type="match status" value="1"/>
</dbReference>
<dbReference type="InterPro" id="IPR036770">
    <property type="entry name" value="Ankyrin_rpt-contain_sf"/>
</dbReference>
<reference evidence="4 5" key="1">
    <citation type="submission" date="2015-06" db="EMBL/GenBank/DDBJ databases">
        <title>Survival trade-offs in plant roots during colonization by closely related pathogenic and mutualistic fungi.</title>
        <authorList>
            <person name="Hacquard S."/>
            <person name="Kracher B."/>
            <person name="Hiruma K."/>
            <person name="Weinman A."/>
            <person name="Muench P."/>
            <person name="Garrido Oter R."/>
            <person name="Ver Loren van Themaat E."/>
            <person name="Dallerey J.-F."/>
            <person name="Damm U."/>
            <person name="Henrissat B."/>
            <person name="Lespinet O."/>
            <person name="Thon M."/>
            <person name="Kemen E."/>
            <person name="McHardy A.C."/>
            <person name="Schulze-Lefert P."/>
            <person name="O'Connell R.J."/>
        </authorList>
    </citation>
    <scope>NUCLEOTIDE SEQUENCE [LARGE SCALE GENOMIC DNA]</scope>
    <source>
        <strain evidence="4 5">MAFF 238704</strain>
    </source>
</reference>
<dbReference type="PROSITE" id="PS50297">
    <property type="entry name" value="ANK_REP_REGION"/>
    <property type="match status" value="2"/>
</dbReference>
<dbReference type="SUPFAM" id="SSF48403">
    <property type="entry name" value="Ankyrin repeat"/>
    <property type="match status" value="1"/>
</dbReference>
<feature type="repeat" description="ANK" evidence="3">
    <location>
        <begin position="17"/>
        <end position="50"/>
    </location>
</feature>
<evidence type="ECO:0000256" key="3">
    <source>
        <dbReference type="PROSITE-ProRule" id="PRU00023"/>
    </source>
</evidence>
<keyword evidence="2 3" id="KW-0040">ANK repeat</keyword>
<protein>
    <submittedName>
        <fullName evidence="4">Sex-determining protein fem-1</fullName>
    </submittedName>
</protein>
<evidence type="ECO:0000313" key="4">
    <source>
        <dbReference type="EMBL" id="KZL82811.1"/>
    </source>
</evidence>
<keyword evidence="1" id="KW-0677">Repeat</keyword>
<dbReference type="PANTHER" id="PTHR24198:SF165">
    <property type="entry name" value="ANKYRIN REPEAT-CONTAINING PROTEIN-RELATED"/>
    <property type="match status" value="1"/>
</dbReference>
<evidence type="ECO:0000256" key="1">
    <source>
        <dbReference type="ARBA" id="ARBA00022737"/>
    </source>
</evidence>
<dbReference type="PANTHER" id="PTHR24198">
    <property type="entry name" value="ANKYRIN REPEAT AND PROTEIN KINASE DOMAIN-CONTAINING PROTEIN"/>
    <property type="match status" value="1"/>
</dbReference>
<dbReference type="AlphaFoldDB" id="A0A167CN89"/>
<evidence type="ECO:0000313" key="5">
    <source>
        <dbReference type="Proteomes" id="UP000076584"/>
    </source>
</evidence>
<dbReference type="InterPro" id="IPR002110">
    <property type="entry name" value="Ankyrin_rpt"/>
</dbReference>
<dbReference type="STRING" id="1573173.A0A167CN89"/>
<comment type="caution">
    <text evidence="4">The sequence shown here is derived from an EMBL/GenBank/DDBJ whole genome shotgun (WGS) entry which is preliminary data.</text>
</comment>
<proteinExistence type="predicted"/>
<evidence type="ECO:0000256" key="2">
    <source>
        <dbReference type="ARBA" id="ARBA00023043"/>
    </source>
</evidence>
<dbReference type="EMBL" id="LFIW01001294">
    <property type="protein sequence ID" value="KZL82811.1"/>
    <property type="molecule type" value="Genomic_DNA"/>
</dbReference>
<keyword evidence="5" id="KW-1185">Reference proteome</keyword>
<name>A0A167CN89_COLIC</name>
<organism evidence="4 5">
    <name type="scientific">Colletotrichum incanum</name>
    <name type="common">Soybean anthracnose fungus</name>
    <dbReference type="NCBI Taxonomy" id="1573173"/>
    <lineage>
        <taxon>Eukaryota</taxon>
        <taxon>Fungi</taxon>
        <taxon>Dikarya</taxon>
        <taxon>Ascomycota</taxon>
        <taxon>Pezizomycotina</taxon>
        <taxon>Sordariomycetes</taxon>
        <taxon>Hypocreomycetidae</taxon>
        <taxon>Glomerellales</taxon>
        <taxon>Glomerellaceae</taxon>
        <taxon>Colletotrichum</taxon>
        <taxon>Colletotrichum spaethianum species complex</taxon>
    </lineage>
</organism>
<feature type="repeat" description="ANK" evidence="3">
    <location>
        <begin position="51"/>
        <end position="84"/>
    </location>
</feature>
<accession>A0A167CN89</accession>
<sequence>MLLDSGKANVNLTDTKYGQTPLGWAAEYGHEAVVKMLLHADGTDINSNDNAGRTPLSWAAMKGHVEVVSLLGNNHAANVNSEDKEGFTPFMRAVWRFNKE</sequence>
<feature type="non-terminal residue" evidence="4">
    <location>
        <position position="100"/>
    </location>
</feature>
<dbReference type="Gene3D" id="1.25.40.20">
    <property type="entry name" value="Ankyrin repeat-containing domain"/>
    <property type="match status" value="1"/>
</dbReference>
<gene>
    <name evidence="4" type="ORF">CI238_13628</name>
</gene>
<dbReference type="Proteomes" id="UP000076584">
    <property type="component" value="Unassembled WGS sequence"/>
</dbReference>
<dbReference type="PROSITE" id="PS50088">
    <property type="entry name" value="ANK_REPEAT"/>
    <property type="match status" value="2"/>
</dbReference>